<keyword evidence="3 5" id="KW-1133">Transmembrane helix</keyword>
<feature type="transmembrane region" description="Helical" evidence="5">
    <location>
        <begin position="260"/>
        <end position="279"/>
    </location>
</feature>
<keyword evidence="5" id="KW-1003">Cell membrane</keyword>
<comment type="caution">
    <text evidence="6">The sequence shown here is derived from an EMBL/GenBank/DDBJ whole genome shotgun (WGS) entry which is preliminary data.</text>
</comment>
<feature type="transmembrane region" description="Helical" evidence="5">
    <location>
        <begin position="21"/>
        <end position="45"/>
    </location>
</feature>
<dbReference type="Proteomes" id="UP000078532">
    <property type="component" value="Unassembled WGS sequence"/>
</dbReference>
<keyword evidence="2 5" id="KW-0812">Transmembrane</keyword>
<dbReference type="RefSeq" id="WP_066667479.1">
    <property type="nucleotide sequence ID" value="NZ_LYVF01000106.1"/>
</dbReference>
<evidence type="ECO:0000256" key="1">
    <source>
        <dbReference type="ARBA" id="ARBA00004141"/>
    </source>
</evidence>
<dbReference type="AlphaFoldDB" id="A0A1B7LFX1"/>
<feature type="transmembrane region" description="Helical" evidence="5">
    <location>
        <begin position="312"/>
        <end position="332"/>
    </location>
</feature>
<evidence type="ECO:0000256" key="5">
    <source>
        <dbReference type="RuleBase" id="RU363041"/>
    </source>
</evidence>
<keyword evidence="7" id="KW-1185">Reference proteome</keyword>
<comment type="subcellular location">
    <subcellularLocation>
        <location evidence="5">Cell membrane</location>
        <topology evidence="5">Multi-pass membrane protein</topology>
    </subcellularLocation>
    <subcellularLocation>
        <location evidence="1">Membrane</location>
        <topology evidence="1">Multi-pass membrane protein</topology>
    </subcellularLocation>
</comment>
<comment type="similarity">
    <text evidence="5">Belongs to the 4-toluene sulfonate uptake permease (TSUP) (TC 2.A.102) family.</text>
</comment>
<dbReference type="OrthoDB" id="128686at2"/>
<dbReference type="STRING" id="1838280.A6M21_08055"/>
<dbReference type="EMBL" id="LYVF01000106">
    <property type="protein sequence ID" value="OAT83627.1"/>
    <property type="molecule type" value="Genomic_DNA"/>
</dbReference>
<evidence type="ECO:0000313" key="7">
    <source>
        <dbReference type="Proteomes" id="UP000078532"/>
    </source>
</evidence>
<feature type="transmembrane region" description="Helical" evidence="5">
    <location>
        <begin position="124"/>
        <end position="145"/>
    </location>
</feature>
<feature type="transmembrane region" description="Helical" evidence="5">
    <location>
        <begin position="286"/>
        <end position="306"/>
    </location>
</feature>
<reference evidence="6 7" key="1">
    <citation type="submission" date="2016-04" db="EMBL/GenBank/DDBJ databases">
        <authorList>
            <person name="Evans L.H."/>
            <person name="Alamgir A."/>
            <person name="Owens N."/>
            <person name="Weber N.D."/>
            <person name="Virtaneva K."/>
            <person name="Barbian K."/>
            <person name="Babar A."/>
            <person name="Rosenke K."/>
        </authorList>
    </citation>
    <scope>NUCLEOTIDE SEQUENCE [LARGE SCALE GENOMIC DNA]</scope>
    <source>
        <strain evidence="6 7">LMa1</strain>
    </source>
</reference>
<keyword evidence="4 5" id="KW-0472">Membrane</keyword>
<evidence type="ECO:0000256" key="2">
    <source>
        <dbReference type="ARBA" id="ARBA00022692"/>
    </source>
</evidence>
<proteinExistence type="inferred from homology"/>
<gene>
    <name evidence="6" type="ORF">A6M21_08055</name>
</gene>
<dbReference type="PANTHER" id="PTHR31154:SF4">
    <property type="entry name" value="MEMBRANE TRANSPORTER PROTEIN"/>
    <property type="match status" value="1"/>
</dbReference>
<organism evidence="6 7">
    <name type="scientific">Desulfotomaculum copahuensis</name>
    <dbReference type="NCBI Taxonomy" id="1838280"/>
    <lineage>
        <taxon>Bacteria</taxon>
        <taxon>Bacillati</taxon>
        <taxon>Bacillota</taxon>
        <taxon>Clostridia</taxon>
        <taxon>Eubacteriales</taxon>
        <taxon>Desulfotomaculaceae</taxon>
        <taxon>Desulfotomaculum</taxon>
    </lineage>
</organism>
<protein>
    <recommendedName>
        <fullName evidence="5">Probable membrane transporter protein</fullName>
    </recommendedName>
</protein>
<feature type="transmembrane region" description="Helical" evidence="5">
    <location>
        <begin position="234"/>
        <end position="254"/>
    </location>
</feature>
<sequence>MQKIEATLSGYVPKMLNRRERIVFLGLYTSLLALWGTVFFSHYGLSLYAKNFQVPLTMVFGSFLGGFTCEGGGAVAFPVFTKVLHIEPYVARDFSFAIQSIGMSFASITVLLRKIKIEKNVIKFAVIGGLVGIVIGSYTIVPYISASQTKLVFTLVITSFGVALFLKNFVFKSWEHERIIHFKLMDAALIFTIGIMGGLFSSIIGTGIHFITFSFVTLLYRLDEKVATPTSVMIMAADSIFGFTFRLFVLNQFSGQALQYWALSIPVAAFFAPLGAIVCSKVSRIFIVKMLLVLIGIEFITTLFIFKFQAETILLSVLVIALSLLVYILMVVKFSKRFAGEEMVRQGINAGV</sequence>
<dbReference type="Pfam" id="PF01925">
    <property type="entry name" value="TauE"/>
    <property type="match status" value="1"/>
</dbReference>
<dbReference type="GO" id="GO:0005886">
    <property type="term" value="C:plasma membrane"/>
    <property type="evidence" value="ECO:0007669"/>
    <property type="project" value="UniProtKB-SubCell"/>
</dbReference>
<name>A0A1B7LFX1_9FIRM</name>
<feature type="transmembrane region" description="Helical" evidence="5">
    <location>
        <begin position="151"/>
        <end position="170"/>
    </location>
</feature>
<accession>A0A1B7LFX1</accession>
<dbReference type="InterPro" id="IPR002781">
    <property type="entry name" value="TM_pro_TauE-like"/>
</dbReference>
<evidence type="ECO:0000256" key="3">
    <source>
        <dbReference type="ARBA" id="ARBA00022989"/>
    </source>
</evidence>
<evidence type="ECO:0000256" key="4">
    <source>
        <dbReference type="ARBA" id="ARBA00023136"/>
    </source>
</evidence>
<dbReference type="PANTHER" id="PTHR31154">
    <property type="entry name" value="MEMBRANE TRANSPORTER PROTEIN"/>
    <property type="match status" value="1"/>
</dbReference>
<evidence type="ECO:0000313" key="6">
    <source>
        <dbReference type="EMBL" id="OAT83627.1"/>
    </source>
</evidence>